<evidence type="ECO:0000259" key="2">
    <source>
        <dbReference type="Pfam" id="PF07883"/>
    </source>
</evidence>
<proteinExistence type="predicted"/>
<organism evidence="3 4">
    <name type="scientific">Paractinoplanes tereljensis</name>
    <dbReference type="NCBI Taxonomy" id="571912"/>
    <lineage>
        <taxon>Bacteria</taxon>
        <taxon>Bacillati</taxon>
        <taxon>Actinomycetota</taxon>
        <taxon>Actinomycetes</taxon>
        <taxon>Micromonosporales</taxon>
        <taxon>Micromonosporaceae</taxon>
        <taxon>Paractinoplanes</taxon>
    </lineage>
</organism>
<feature type="region of interest" description="Disordered" evidence="1">
    <location>
        <begin position="118"/>
        <end position="141"/>
    </location>
</feature>
<dbReference type="InterPro" id="IPR011051">
    <property type="entry name" value="RmlC_Cupin_sf"/>
</dbReference>
<dbReference type="CDD" id="cd06991">
    <property type="entry name" value="cupin_TcmJ-like"/>
    <property type="match status" value="1"/>
</dbReference>
<dbReference type="PIRSF" id="PIRSF016602">
    <property type="entry name" value="CurC_prd"/>
    <property type="match status" value="1"/>
</dbReference>
<dbReference type="InterPro" id="IPR013096">
    <property type="entry name" value="Cupin_2"/>
</dbReference>
<dbReference type="InterPro" id="IPR052044">
    <property type="entry name" value="PKS_Associated_Protein"/>
</dbReference>
<keyword evidence="4" id="KW-1185">Reference proteome</keyword>
<dbReference type="Gene3D" id="2.60.120.10">
    <property type="entry name" value="Jelly Rolls"/>
    <property type="match status" value="1"/>
</dbReference>
<dbReference type="EMBL" id="BOMY01000002">
    <property type="protein sequence ID" value="GIF17793.1"/>
    <property type="molecule type" value="Genomic_DNA"/>
</dbReference>
<sequence>MATAAARKIAARDVVPTTRQGGEIRVLLSPRTVDATDGFGGTLTLAPGEYVAEQYHPYSDKFLYLVRGTLELTVDGDKIQLSADEAIMVRRGQRHRFVNPGSDPVLAVFHVSPLAPRPDMGHVDTEPVPNPAAALPQVGGQ</sequence>
<dbReference type="Pfam" id="PF07883">
    <property type="entry name" value="Cupin_2"/>
    <property type="match status" value="1"/>
</dbReference>
<name>A0A919TPB6_9ACTN</name>
<evidence type="ECO:0000313" key="3">
    <source>
        <dbReference type="EMBL" id="GIF17793.1"/>
    </source>
</evidence>
<dbReference type="PANTHER" id="PTHR36114">
    <property type="entry name" value="16.7 KDA PROTEIN IN WHIE LOCUS"/>
    <property type="match status" value="1"/>
</dbReference>
<protein>
    <submittedName>
        <fullName evidence="3">Cupin</fullName>
    </submittedName>
</protein>
<dbReference type="Proteomes" id="UP000623608">
    <property type="component" value="Unassembled WGS sequence"/>
</dbReference>
<accession>A0A919TPB6</accession>
<dbReference type="AlphaFoldDB" id="A0A919TPB6"/>
<dbReference type="InterPro" id="IPR014710">
    <property type="entry name" value="RmlC-like_jellyroll"/>
</dbReference>
<evidence type="ECO:0000313" key="4">
    <source>
        <dbReference type="Proteomes" id="UP000623608"/>
    </source>
</evidence>
<dbReference type="InterPro" id="IPR016672">
    <property type="entry name" value="Polyketide_Synth_CurC_prd"/>
</dbReference>
<feature type="domain" description="Cupin type-2" evidence="2">
    <location>
        <begin position="43"/>
        <end position="108"/>
    </location>
</feature>
<dbReference type="PANTHER" id="PTHR36114:SF1">
    <property type="entry name" value="16.7 KDA PROTEIN IN WHIE LOCUS"/>
    <property type="match status" value="1"/>
</dbReference>
<comment type="caution">
    <text evidence="3">The sequence shown here is derived from an EMBL/GenBank/DDBJ whole genome shotgun (WGS) entry which is preliminary data.</text>
</comment>
<evidence type="ECO:0000256" key="1">
    <source>
        <dbReference type="SAM" id="MobiDB-lite"/>
    </source>
</evidence>
<dbReference type="SUPFAM" id="SSF51182">
    <property type="entry name" value="RmlC-like cupins"/>
    <property type="match status" value="1"/>
</dbReference>
<dbReference type="RefSeq" id="WP_203798233.1">
    <property type="nucleotide sequence ID" value="NZ_BOMY01000002.1"/>
</dbReference>
<gene>
    <name evidence="3" type="ORF">Ate02nite_05230</name>
</gene>
<reference evidence="3" key="1">
    <citation type="submission" date="2021-01" db="EMBL/GenBank/DDBJ databases">
        <title>Whole genome shotgun sequence of Actinoplanes tereljensis NBRC 105297.</title>
        <authorList>
            <person name="Komaki H."/>
            <person name="Tamura T."/>
        </authorList>
    </citation>
    <scope>NUCLEOTIDE SEQUENCE</scope>
    <source>
        <strain evidence="3">NBRC 105297</strain>
    </source>
</reference>